<dbReference type="Gene3D" id="1.10.10.10">
    <property type="entry name" value="Winged helix-like DNA-binding domain superfamily/Winged helix DNA-binding domain"/>
    <property type="match status" value="1"/>
</dbReference>
<dbReference type="SMART" id="SM00347">
    <property type="entry name" value="HTH_MARR"/>
    <property type="match status" value="1"/>
</dbReference>
<evidence type="ECO:0000313" key="2">
    <source>
        <dbReference type="EMBL" id="MBB2162401.1"/>
    </source>
</evidence>
<dbReference type="PROSITE" id="PS50995">
    <property type="entry name" value="HTH_MARR_2"/>
    <property type="match status" value="1"/>
</dbReference>
<dbReference type="GO" id="GO:0006950">
    <property type="term" value="P:response to stress"/>
    <property type="evidence" value="ECO:0007669"/>
    <property type="project" value="TreeGrafter"/>
</dbReference>
<proteinExistence type="predicted"/>
<dbReference type="EMBL" id="JABEQJ010000037">
    <property type="protein sequence ID" value="MBB2162401.1"/>
    <property type="molecule type" value="Genomic_DNA"/>
</dbReference>
<gene>
    <name evidence="2" type="ORF">HLH48_19950</name>
</gene>
<dbReference type="Proteomes" id="UP000589085">
    <property type="component" value="Unassembled WGS sequence"/>
</dbReference>
<reference evidence="2 3" key="1">
    <citation type="submission" date="2020-04" db="EMBL/GenBank/DDBJ databases">
        <title>Description of novel Gluconacetobacter.</title>
        <authorList>
            <person name="Sombolestani A."/>
        </authorList>
    </citation>
    <scope>NUCLEOTIDE SEQUENCE [LARGE SCALE GENOMIC DNA]</scope>
    <source>
        <strain evidence="2 3">LMG 19747</strain>
    </source>
</reference>
<dbReference type="InterPro" id="IPR036390">
    <property type="entry name" value="WH_DNA-bd_sf"/>
</dbReference>
<sequence length="191" mass="21138">MKKIRNQTLNAVSDIIEMKSDRPTSPLTVSRSELTVNGSDRLFREMLHRLLAFSTLIQANRERLGRHIGLSGTQYTALISIAHMESDGIGIAQLAEHLNLSGAFVTIAVNKLTASGLVMKVPNAKDRRRVILSVTPKARELLARLAEVQVPVNDTIFRDISRDQMIELARTMSQLISGAQASLTLMDFLSE</sequence>
<dbReference type="PANTHER" id="PTHR33164:SF43">
    <property type="entry name" value="HTH-TYPE TRANSCRIPTIONAL REPRESSOR YETL"/>
    <property type="match status" value="1"/>
</dbReference>
<dbReference type="SUPFAM" id="SSF46785">
    <property type="entry name" value="Winged helix' DNA-binding domain"/>
    <property type="match status" value="1"/>
</dbReference>
<dbReference type="PANTHER" id="PTHR33164">
    <property type="entry name" value="TRANSCRIPTIONAL REGULATOR, MARR FAMILY"/>
    <property type="match status" value="1"/>
</dbReference>
<organism evidence="2 3">
    <name type="scientific">Gluconacetobacter sacchari</name>
    <dbReference type="NCBI Taxonomy" id="92759"/>
    <lineage>
        <taxon>Bacteria</taxon>
        <taxon>Pseudomonadati</taxon>
        <taxon>Pseudomonadota</taxon>
        <taxon>Alphaproteobacteria</taxon>
        <taxon>Acetobacterales</taxon>
        <taxon>Acetobacteraceae</taxon>
        <taxon>Gluconacetobacter</taxon>
    </lineage>
</organism>
<dbReference type="RefSeq" id="WP_182999223.1">
    <property type="nucleotide sequence ID" value="NZ_JABEQJ010000037.1"/>
</dbReference>
<feature type="domain" description="HTH marR-type" evidence="1">
    <location>
        <begin position="39"/>
        <end position="177"/>
    </location>
</feature>
<evidence type="ECO:0000313" key="3">
    <source>
        <dbReference type="Proteomes" id="UP000589085"/>
    </source>
</evidence>
<protein>
    <submittedName>
        <fullName evidence="2">Winged helix-turn-helix transcriptional regulator</fullName>
    </submittedName>
</protein>
<comment type="caution">
    <text evidence="2">The sequence shown here is derived from an EMBL/GenBank/DDBJ whole genome shotgun (WGS) entry which is preliminary data.</text>
</comment>
<dbReference type="InterPro" id="IPR039422">
    <property type="entry name" value="MarR/SlyA-like"/>
</dbReference>
<dbReference type="AlphaFoldDB" id="A0A7W4NQC8"/>
<dbReference type="Pfam" id="PF12802">
    <property type="entry name" value="MarR_2"/>
    <property type="match status" value="1"/>
</dbReference>
<dbReference type="InterPro" id="IPR036388">
    <property type="entry name" value="WH-like_DNA-bd_sf"/>
</dbReference>
<evidence type="ECO:0000259" key="1">
    <source>
        <dbReference type="PROSITE" id="PS50995"/>
    </source>
</evidence>
<accession>A0A7W4NQC8</accession>
<name>A0A7W4NQC8_9PROT</name>
<dbReference type="InterPro" id="IPR000835">
    <property type="entry name" value="HTH_MarR-typ"/>
</dbReference>
<dbReference type="GO" id="GO:0003700">
    <property type="term" value="F:DNA-binding transcription factor activity"/>
    <property type="evidence" value="ECO:0007669"/>
    <property type="project" value="InterPro"/>
</dbReference>